<dbReference type="InterPro" id="IPR011251">
    <property type="entry name" value="Luciferase-like_dom"/>
</dbReference>
<dbReference type="InterPro" id="IPR036661">
    <property type="entry name" value="Luciferase-like_sf"/>
</dbReference>
<dbReference type="AlphaFoldDB" id="A0A381QQ77"/>
<dbReference type="NCBIfam" id="TIGR03564">
    <property type="entry name" value="F420_MSMEG_4879"/>
    <property type="match status" value="1"/>
</dbReference>
<reference evidence="3" key="1">
    <citation type="submission" date="2018-05" db="EMBL/GenBank/DDBJ databases">
        <authorList>
            <person name="Lanie J.A."/>
            <person name="Ng W.-L."/>
            <person name="Kazmierczak K.M."/>
            <person name="Andrzejewski T.M."/>
            <person name="Davidsen T.M."/>
            <person name="Wayne K.J."/>
            <person name="Tettelin H."/>
            <person name="Glass J.I."/>
            <person name="Rusch D."/>
            <person name="Podicherti R."/>
            <person name="Tsui H.-C.T."/>
            <person name="Winkler M.E."/>
        </authorList>
    </citation>
    <scope>NUCLEOTIDE SEQUENCE</scope>
</reference>
<feature type="domain" description="Luciferase-like" evidence="2">
    <location>
        <begin position="14"/>
        <end position="278"/>
    </location>
</feature>
<accession>A0A381QQ77</accession>
<keyword evidence="1" id="KW-0560">Oxidoreductase</keyword>
<dbReference type="InterPro" id="IPR050564">
    <property type="entry name" value="F420-G6PD/mer"/>
</dbReference>
<proteinExistence type="predicted"/>
<sequence>MRIALNASAELLHADLGRLREHAERAADDGFSGWWLAQTGLVDALTAFTALANTAPGLEFGTAVVPTYPRHPTALAGQALTTAAALRDRPLVLGIGLSHRPVIEGMLGLSFEKPIRHLIDYLAVLQPLLESGSVSVDGEAFTAHVDTGRPTDRPPSVMVAALGEQALRVAGHHTDGTILWMVGPRTVASHIAPRMNEAAAAAGRAAPRIVCSLPTCVTDDVEAARSAAATVFEIYGQLPSYRAMLDREGVDHPGEVAIVGTEEEVAAQLADLAEAGVTDFAALEFGTTADESARTRALLVSQL</sequence>
<organism evidence="3">
    <name type="scientific">marine metagenome</name>
    <dbReference type="NCBI Taxonomy" id="408172"/>
    <lineage>
        <taxon>unclassified sequences</taxon>
        <taxon>metagenomes</taxon>
        <taxon>ecological metagenomes</taxon>
    </lineage>
</organism>
<dbReference type="Pfam" id="PF00296">
    <property type="entry name" value="Bac_luciferase"/>
    <property type="match status" value="1"/>
</dbReference>
<protein>
    <recommendedName>
        <fullName evidence="2">Luciferase-like domain-containing protein</fullName>
    </recommendedName>
</protein>
<dbReference type="SUPFAM" id="SSF51679">
    <property type="entry name" value="Bacterial luciferase-like"/>
    <property type="match status" value="1"/>
</dbReference>
<dbReference type="PANTHER" id="PTHR43244">
    <property type="match status" value="1"/>
</dbReference>
<evidence type="ECO:0000256" key="1">
    <source>
        <dbReference type="ARBA" id="ARBA00023002"/>
    </source>
</evidence>
<dbReference type="PANTHER" id="PTHR43244:SF1">
    <property type="entry name" value="5,10-METHYLENETETRAHYDROMETHANOPTERIN REDUCTASE"/>
    <property type="match status" value="1"/>
</dbReference>
<gene>
    <name evidence="3" type="ORF">METZ01_LOCUS33543</name>
</gene>
<dbReference type="GO" id="GO:0016705">
    <property type="term" value="F:oxidoreductase activity, acting on paired donors, with incorporation or reduction of molecular oxygen"/>
    <property type="evidence" value="ECO:0007669"/>
    <property type="project" value="InterPro"/>
</dbReference>
<dbReference type="InterPro" id="IPR019910">
    <property type="entry name" value="Lucif-like_OxRdtase_MSMEG_4879"/>
</dbReference>
<evidence type="ECO:0000313" key="3">
    <source>
        <dbReference type="EMBL" id="SUZ80689.1"/>
    </source>
</evidence>
<evidence type="ECO:0000259" key="2">
    <source>
        <dbReference type="Pfam" id="PF00296"/>
    </source>
</evidence>
<dbReference type="EMBL" id="UINC01001438">
    <property type="protein sequence ID" value="SUZ80689.1"/>
    <property type="molecule type" value="Genomic_DNA"/>
</dbReference>
<name>A0A381QQ77_9ZZZZ</name>
<dbReference type="Gene3D" id="3.20.20.30">
    <property type="entry name" value="Luciferase-like domain"/>
    <property type="match status" value="1"/>
</dbReference>